<evidence type="ECO:0000313" key="10">
    <source>
        <dbReference type="Proteomes" id="UP000005387"/>
    </source>
</evidence>
<keyword evidence="8" id="KW-0175">Coiled coil</keyword>
<dbReference type="STRING" id="717606.PaecuDRAFT_4014"/>
<gene>
    <name evidence="9" type="ORF">PaecuDRAFT_4014</name>
</gene>
<evidence type="ECO:0000256" key="6">
    <source>
        <dbReference type="ARBA" id="ARBA00093785"/>
    </source>
</evidence>
<keyword evidence="10" id="KW-1185">Reference proteome</keyword>
<comment type="function">
    <text evidence="5">May act as an export chaperone for the filament capping protein FliD.</text>
</comment>
<proteinExistence type="inferred from homology"/>
<feature type="coiled-coil region" evidence="8">
    <location>
        <begin position="75"/>
        <end position="102"/>
    </location>
</feature>
<evidence type="ECO:0000256" key="3">
    <source>
        <dbReference type="ARBA" id="ARBA00022795"/>
    </source>
</evidence>
<comment type="subcellular location">
    <subcellularLocation>
        <location evidence="1">Cytoplasm</location>
        <location evidence="1">Cytosol</location>
    </subcellularLocation>
</comment>
<protein>
    <recommendedName>
        <fullName evidence="7">Flagellar protein FliT</fullName>
    </recommendedName>
</protein>
<keyword evidence="4" id="KW-0143">Chaperone</keyword>
<evidence type="ECO:0000313" key="9">
    <source>
        <dbReference type="EMBL" id="EFM09011.1"/>
    </source>
</evidence>
<dbReference type="AlphaFoldDB" id="E0IEC3"/>
<evidence type="ECO:0000256" key="2">
    <source>
        <dbReference type="ARBA" id="ARBA00022490"/>
    </source>
</evidence>
<sequence>MVRSVKEFEARGNNNIMSTEHSMRNHFTRLQEMIDIIHTLNLEEEADVSLLLSLQSEQKKLLEQIVLHSLSASEMEVLKDLLEQERELNVRLSSEMNKLNNHMTLIRKAKQSKSAYQNDFSTYMGAFIDSQE</sequence>
<evidence type="ECO:0000256" key="1">
    <source>
        <dbReference type="ARBA" id="ARBA00004514"/>
    </source>
</evidence>
<reference evidence="9 10" key="1">
    <citation type="submission" date="2010-07" db="EMBL/GenBank/DDBJ databases">
        <title>The draft genome of Paenibacillus curdlanolyticus YK9.</title>
        <authorList>
            <consortium name="US DOE Joint Genome Institute (JGI-PGF)"/>
            <person name="Lucas S."/>
            <person name="Copeland A."/>
            <person name="Lapidus A."/>
            <person name="Cheng J.-F."/>
            <person name="Bruce D."/>
            <person name="Goodwin L."/>
            <person name="Pitluck S."/>
            <person name="Land M.L."/>
            <person name="Hauser L."/>
            <person name="Chang Y.-J."/>
            <person name="Jeffries C."/>
            <person name="Anderson I.J."/>
            <person name="Johnson E."/>
            <person name="Loganathan U."/>
            <person name="Mulhopadhyay B."/>
            <person name="Kyrpides N."/>
            <person name="Woyke T.J."/>
        </authorList>
    </citation>
    <scope>NUCLEOTIDE SEQUENCE [LARGE SCALE GENOMIC DNA]</scope>
    <source>
        <strain evidence="9 10">YK9</strain>
    </source>
</reference>
<dbReference type="Proteomes" id="UP000005387">
    <property type="component" value="Unassembled WGS sequence"/>
</dbReference>
<evidence type="ECO:0000256" key="8">
    <source>
        <dbReference type="SAM" id="Coils"/>
    </source>
</evidence>
<dbReference type="EMBL" id="AEDD01000012">
    <property type="protein sequence ID" value="EFM09011.1"/>
    <property type="molecule type" value="Genomic_DNA"/>
</dbReference>
<keyword evidence="2" id="KW-0963">Cytoplasm</keyword>
<comment type="similarity">
    <text evidence="6">Belongs to the bacillales FliT family.</text>
</comment>
<organism evidence="9 10">
    <name type="scientific">Paenibacillus curdlanolyticus YK9</name>
    <dbReference type="NCBI Taxonomy" id="717606"/>
    <lineage>
        <taxon>Bacteria</taxon>
        <taxon>Bacillati</taxon>
        <taxon>Bacillota</taxon>
        <taxon>Bacilli</taxon>
        <taxon>Bacillales</taxon>
        <taxon>Paenibacillaceae</taxon>
        <taxon>Paenibacillus</taxon>
    </lineage>
</organism>
<evidence type="ECO:0000256" key="5">
    <source>
        <dbReference type="ARBA" id="ARBA00093765"/>
    </source>
</evidence>
<name>E0IEC3_9BACL</name>
<dbReference type="InterPro" id="IPR008622">
    <property type="entry name" value="FliT"/>
</dbReference>
<dbReference type="Pfam" id="PF05400">
    <property type="entry name" value="FliT"/>
    <property type="match status" value="1"/>
</dbReference>
<evidence type="ECO:0000256" key="4">
    <source>
        <dbReference type="ARBA" id="ARBA00023186"/>
    </source>
</evidence>
<evidence type="ECO:0000256" key="7">
    <source>
        <dbReference type="ARBA" id="ARBA00093797"/>
    </source>
</evidence>
<keyword evidence="3" id="KW-1005">Bacterial flagellum biogenesis</keyword>
<accession>E0IEC3</accession>